<dbReference type="EMBL" id="CAADRN010000326">
    <property type="protein sequence ID" value="VFU18137.1"/>
    <property type="molecule type" value="Genomic_DNA"/>
</dbReference>
<gene>
    <name evidence="2" type="ORF">SCFA_3920001</name>
</gene>
<protein>
    <recommendedName>
        <fullName evidence="3">Polysaccharide biosynthesis protein C-terminal domain-containing protein</fullName>
    </recommendedName>
</protein>
<feature type="transmembrane region" description="Helical" evidence="1">
    <location>
        <begin position="63"/>
        <end position="85"/>
    </location>
</feature>
<keyword evidence="1" id="KW-1133">Transmembrane helix</keyword>
<feature type="transmembrane region" description="Helical" evidence="1">
    <location>
        <begin position="6"/>
        <end position="25"/>
    </location>
</feature>
<evidence type="ECO:0000256" key="1">
    <source>
        <dbReference type="SAM" id="Phobius"/>
    </source>
</evidence>
<name>A0A485M494_9ZZZZ</name>
<sequence length="102" mass="11417">MAGVSSVLIIIRNLGYTLPFGALYLNRRWTTFFPETGKSVASVFVISAAGLFIKSFLQAYSWPGLFVVAIITVLLGLGFNFLIVFNKDDRIYIFDKIRARMG</sequence>
<proteinExistence type="predicted"/>
<organism evidence="2">
    <name type="scientific">anaerobic digester metagenome</name>
    <dbReference type="NCBI Taxonomy" id="1263854"/>
    <lineage>
        <taxon>unclassified sequences</taxon>
        <taxon>metagenomes</taxon>
        <taxon>ecological metagenomes</taxon>
    </lineage>
</organism>
<feature type="transmembrane region" description="Helical" evidence="1">
    <location>
        <begin position="37"/>
        <end position="57"/>
    </location>
</feature>
<reference evidence="2" key="1">
    <citation type="submission" date="2019-03" db="EMBL/GenBank/DDBJ databases">
        <authorList>
            <person name="Hao L."/>
        </authorList>
    </citation>
    <scope>NUCLEOTIDE SEQUENCE</scope>
</reference>
<keyword evidence="1" id="KW-0812">Transmembrane</keyword>
<dbReference type="AlphaFoldDB" id="A0A485M494"/>
<keyword evidence="1" id="KW-0472">Membrane</keyword>
<evidence type="ECO:0000313" key="2">
    <source>
        <dbReference type="EMBL" id="VFU18137.1"/>
    </source>
</evidence>
<accession>A0A485M494</accession>
<evidence type="ECO:0008006" key="3">
    <source>
        <dbReference type="Google" id="ProtNLM"/>
    </source>
</evidence>